<name>A5HGB8_PETMA</name>
<keyword evidence="1" id="KW-0433">Leucine-rich repeat</keyword>
<reference evidence="3" key="3">
    <citation type="submission" date="2007-03" db="EMBL/GenBank/DDBJ databases">
        <authorList>
            <person name="Rogozin I.B."/>
            <person name="Iyer L.M."/>
            <person name="Liang L."/>
            <person name="Glazko G.V."/>
            <person name="Liston V.G."/>
            <person name="Pavlov Y.I."/>
            <person name="Pancer Z."/>
        </authorList>
    </citation>
    <scope>NUCLEOTIDE SEQUENCE</scope>
</reference>
<dbReference type="InterPro" id="IPR032675">
    <property type="entry name" value="LRR_dom_sf"/>
</dbReference>
<feature type="non-terminal residue" evidence="3">
    <location>
        <position position="43"/>
    </location>
</feature>
<evidence type="ECO:0000256" key="1">
    <source>
        <dbReference type="ARBA" id="ARBA00022614"/>
    </source>
</evidence>
<keyword evidence="3" id="KW-0675">Receptor</keyword>
<dbReference type="SMART" id="SM00369">
    <property type="entry name" value="LRR_TYP"/>
    <property type="match status" value="1"/>
</dbReference>
<reference evidence="3" key="2">
    <citation type="submission" date="2007-03" db="EMBL/GenBank/DDBJ databases">
        <authorList>
            <person name="Mardis E.R."/>
        </authorList>
    </citation>
    <scope>NUCLEOTIDE SEQUENCE</scope>
</reference>
<accession>A5HGB8</accession>
<dbReference type="SUPFAM" id="SSF52058">
    <property type="entry name" value="L domain-like"/>
    <property type="match status" value="1"/>
</dbReference>
<dbReference type="InterPro" id="IPR001611">
    <property type="entry name" value="Leu-rich_rpt"/>
</dbReference>
<proteinExistence type="predicted"/>
<dbReference type="Gene3D" id="3.80.10.10">
    <property type="entry name" value="Ribonuclease Inhibitor"/>
    <property type="match status" value="1"/>
</dbReference>
<evidence type="ECO:0000313" key="3">
    <source>
        <dbReference type="EMBL" id="ABO85373.1"/>
    </source>
</evidence>
<dbReference type="Pfam" id="PF13855">
    <property type="entry name" value="LRR_8"/>
    <property type="match status" value="1"/>
</dbReference>
<evidence type="ECO:0000256" key="2">
    <source>
        <dbReference type="ARBA" id="ARBA00022737"/>
    </source>
</evidence>
<dbReference type="AlphaFoldDB" id="A5HGB8"/>
<reference evidence="3" key="1">
    <citation type="journal article" date="2007" name="Nat. Immunol.">
        <title>Evolution and diversification of lamprey antigen receptors: evidence for involvement of an AID-APOBEC family cytosine deaminase.</title>
        <authorList>
            <person name="Rogozin I.B."/>
            <person name="Iyer L.M."/>
            <person name="Liang L."/>
            <person name="Glazko G.V."/>
            <person name="Liston V.G."/>
            <person name="Pavlov Y.I."/>
            <person name="Aravind L."/>
            <person name="Pancer Z."/>
        </authorList>
    </citation>
    <scope>NUCLEOTIDE SEQUENCE</scope>
</reference>
<organism evidence="3">
    <name type="scientific">Petromyzon marinus</name>
    <name type="common">Sea lamprey</name>
    <dbReference type="NCBI Taxonomy" id="7757"/>
    <lineage>
        <taxon>Eukaryota</taxon>
        <taxon>Metazoa</taxon>
        <taxon>Chordata</taxon>
        <taxon>Craniata</taxon>
        <taxon>Vertebrata</taxon>
        <taxon>Cyclostomata</taxon>
        <taxon>Hyperoartia</taxon>
        <taxon>Petromyzontiformes</taxon>
        <taxon>Petromyzontidae</taxon>
        <taxon>Petromyzon</taxon>
    </lineage>
</organism>
<protein>
    <submittedName>
        <fullName evidence="3">Variable lymphocyte receptor A cassette</fullName>
    </submittedName>
</protein>
<keyword evidence="2" id="KW-0677">Repeat</keyword>
<dbReference type="EMBL" id="EF528667">
    <property type="protein sequence ID" value="ABO85373.1"/>
    <property type="molecule type" value="Genomic_DNA"/>
</dbReference>
<sequence length="43" mass="4773">ELTSLRRLQLQNNLLQGVRDGLFAGVRRMSTLSLDDNDIASVS</sequence>
<dbReference type="InterPro" id="IPR003591">
    <property type="entry name" value="Leu-rich_rpt_typical-subtyp"/>
</dbReference>
<feature type="non-terminal residue" evidence="3">
    <location>
        <position position="1"/>
    </location>
</feature>